<dbReference type="GO" id="GO:0015344">
    <property type="term" value="F:siderophore uptake transmembrane transporter activity"/>
    <property type="evidence" value="ECO:0007669"/>
    <property type="project" value="TreeGrafter"/>
</dbReference>
<evidence type="ECO:0000256" key="4">
    <source>
        <dbReference type="ARBA" id="ARBA00022692"/>
    </source>
</evidence>
<evidence type="ECO:0000256" key="9">
    <source>
        <dbReference type="SAM" id="SignalP"/>
    </source>
</evidence>
<keyword evidence="7 8" id="KW-0998">Cell outer membrane</keyword>
<dbReference type="InterPro" id="IPR037066">
    <property type="entry name" value="Plug_dom_sf"/>
</dbReference>
<evidence type="ECO:0000256" key="7">
    <source>
        <dbReference type="ARBA" id="ARBA00023237"/>
    </source>
</evidence>
<dbReference type="RefSeq" id="WP_055217299.1">
    <property type="nucleotide sequence ID" value="NZ_CP103238.1"/>
</dbReference>
<dbReference type="PROSITE" id="PS52016">
    <property type="entry name" value="TONB_DEPENDENT_REC_3"/>
    <property type="match status" value="1"/>
</dbReference>
<keyword evidence="6 8" id="KW-0472">Membrane</keyword>
<reference evidence="11 12" key="1">
    <citation type="submission" date="2015-09" db="EMBL/GenBank/DDBJ databases">
        <authorList>
            <consortium name="Pathogen Informatics"/>
        </authorList>
    </citation>
    <scope>NUCLEOTIDE SEQUENCE [LARGE SCALE GENOMIC DNA]</scope>
    <source>
        <strain evidence="11 12">2789STDY5834945</strain>
    </source>
</reference>
<organism evidence="11 12">
    <name type="scientific">Bacteroides thetaiotaomicron</name>
    <dbReference type="NCBI Taxonomy" id="818"/>
    <lineage>
        <taxon>Bacteria</taxon>
        <taxon>Pseudomonadati</taxon>
        <taxon>Bacteroidota</taxon>
        <taxon>Bacteroidia</taxon>
        <taxon>Bacteroidales</taxon>
        <taxon>Bacteroidaceae</taxon>
        <taxon>Bacteroides</taxon>
    </lineage>
</organism>
<dbReference type="InterPro" id="IPR018247">
    <property type="entry name" value="EF_Hand_1_Ca_BS"/>
</dbReference>
<comment type="similarity">
    <text evidence="8">Belongs to the TonB-dependent receptor family.</text>
</comment>
<feature type="chain" id="PRO_5008029499" evidence="9">
    <location>
        <begin position="34"/>
        <end position="1070"/>
    </location>
</feature>
<name>A0A174P1R5_BACT4</name>
<evidence type="ECO:0000256" key="8">
    <source>
        <dbReference type="PROSITE-ProRule" id="PRU01360"/>
    </source>
</evidence>
<accession>A0A174P1R5</accession>
<dbReference type="InterPro" id="IPR012910">
    <property type="entry name" value="Plug_dom"/>
</dbReference>
<gene>
    <name evidence="11" type="ORF">ERS852557_00980</name>
</gene>
<evidence type="ECO:0000313" key="12">
    <source>
        <dbReference type="Proteomes" id="UP000095541"/>
    </source>
</evidence>
<dbReference type="InterPro" id="IPR023997">
    <property type="entry name" value="TonB-dep_OMP_SusC/RagA_CS"/>
</dbReference>
<keyword evidence="5 9" id="KW-0732">Signal</keyword>
<keyword evidence="4 8" id="KW-0812">Transmembrane</keyword>
<evidence type="ECO:0000256" key="6">
    <source>
        <dbReference type="ARBA" id="ARBA00023136"/>
    </source>
</evidence>
<proteinExistence type="inferred from homology"/>
<sequence>MKNDFFKVSPRRTLFSAIVASTFLFSYSVSAWADMPEVNVIMQAVKVSGKVVDVNGEPIIGANVKLKGSTNGTITDVDGNFTLNDVSGGTLVVSFIGYKTLEVPVKGKTFPKIVLHEDTEMLDEVVVVGYGSMKKESLTGSVAVVDQKIFKDKGTVSNPLQAIQGQVPGVLIRRSSAAPGEESWNASIRGAVSKNTSEPLVIIDGVPAEGIGVMAHLSASDIESINFLKDASAAIYGSRAAGGVILVTTKRPDAGKAKIEYSGSYTRKIVGLQPKLMGYDAWTDAVIQAVSNNPESTNTAWIKYATMAKNLKGQYLDLVNGTNPAEPMPGYFPGVPDLTFMDTDWNDVMWGGANSTQHDLSISGGSEKMNYRLSLGYLYDGSTLKWGNNSNELYNFRLTNNFKVTDRFSITSVIAASRRNQVAPTMLSAVVSEMPLRPGFPTETIDGKPYQWGSEYTPNWLAELGGDNKLLVTDLNINETFKFELMKDLNLNVSLGYATNDATRDEQYLSIDWYTYNGTKLNTDSSPHPTQAESYYMKSSAKTDTYTAVAYLNYAKTWKDVHNFTAMAGVQYDRKAYQYSATKSKDIQSSLEVLNGSGEVLINKVERWEEALMSYYSRLNYNYKSKYLVEGNARYDGSSKFQPQNRWSFFYGFSGGWRITEEPFMENIKNVLNEMKLKVSYGEVGNQSGIGRFDGIQLLNYKSGSGAYIGDGRISYVEAGALVSKDRTWERIHSYNAGLDFQLLDGRLAGSIDFYMKKNNNMLVERLYSAVLGGTPPTGNYGKFESKGYDGTINWKDKIRNFSYHVGATLSYMTNELKSGGTDLIKAGYNSTVNGYPLNSIFGYQYVGKIQTEEQLKKYKEKYLMSNTIDLPSVIRLGDNMYEDVNGDGKLTQDDMVYLGSDDPKFSYSFNFGFEWKGFDFSAIFQGVTKRTIFREGNPYKIPFSTVYRNTSDYTLGKTWSPETPNNRYPAYTDNKRINTYNYIASSWSVENGAYLRLKNIVLGYTLPASVYKKLNNAISNVRIYVSGADLWEMTNINDGWDPEATRTVKGGKERYPFNRTFTVGLNATF</sequence>
<dbReference type="InterPro" id="IPR036942">
    <property type="entry name" value="Beta-barrel_TonB_sf"/>
</dbReference>
<comment type="subcellular location">
    <subcellularLocation>
        <location evidence="1 8">Cell outer membrane</location>
        <topology evidence="1 8">Multi-pass membrane protein</topology>
    </subcellularLocation>
</comment>
<dbReference type="Pfam" id="PF13715">
    <property type="entry name" value="CarbopepD_reg_2"/>
    <property type="match status" value="1"/>
</dbReference>
<dbReference type="InterPro" id="IPR039426">
    <property type="entry name" value="TonB-dep_rcpt-like"/>
</dbReference>
<evidence type="ECO:0000256" key="5">
    <source>
        <dbReference type="ARBA" id="ARBA00022729"/>
    </source>
</evidence>
<dbReference type="Pfam" id="PF07715">
    <property type="entry name" value="Plug"/>
    <property type="match status" value="1"/>
</dbReference>
<dbReference type="AlphaFoldDB" id="A0A174P1R5"/>
<feature type="domain" description="TonB-dependent receptor plug" evidence="10">
    <location>
        <begin position="135"/>
        <end position="244"/>
    </location>
</feature>
<dbReference type="FunFam" id="2.60.40.1120:FF:000003">
    <property type="entry name" value="Outer membrane protein Omp121"/>
    <property type="match status" value="1"/>
</dbReference>
<feature type="signal peptide" evidence="9">
    <location>
        <begin position="1"/>
        <end position="33"/>
    </location>
</feature>
<dbReference type="SUPFAM" id="SSF56935">
    <property type="entry name" value="Porins"/>
    <property type="match status" value="1"/>
</dbReference>
<dbReference type="GO" id="GO:0044718">
    <property type="term" value="P:siderophore transmembrane transport"/>
    <property type="evidence" value="ECO:0007669"/>
    <property type="project" value="TreeGrafter"/>
</dbReference>
<dbReference type="NCBIfam" id="TIGR04057">
    <property type="entry name" value="SusC_RagA_signa"/>
    <property type="match status" value="1"/>
</dbReference>
<dbReference type="PANTHER" id="PTHR30069">
    <property type="entry name" value="TONB-DEPENDENT OUTER MEMBRANE RECEPTOR"/>
    <property type="match status" value="1"/>
</dbReference>
<dbReference type="SUPFAM" id="SSF49464">
    <property type="entry name" value="Carboxypeptidase regulatory domain-like"/>
    <property type="match status" value="1"/>
</dbReference>
<dbReference type="GO" id="GO:0009279">
    <property type="term" value="C:cell outer membrane"/>
    <property type="evidence" value="ECO:0007669"/>
    <property type="project" value="UniProtKB-SubCell"/>
</dbReference>
<dbReference type="InterPro" id="IPR008969">
    <property type="entry name" value="CarboxyPept-like_regulatory"/>
</dbReference>
<dbReference type="InterPro" id="IPR023996">
    <property type="entry name" value="TonB-dep_OMP_SusC/RagA"/>
</dbReference>
<dbReference type="Gene3D" id="2.60.40.1120">
    <property type="entry name" value="Carboxypeptidase-like, regulatory domain"/>
    <property type="match status" value="1"/>
</dbReference>
<dbReference type="NCBIfam" id="TIGR04056">
    <property type="entry name" value="OMP_RagA_SusC"/>
    <property type="match status" value="1"/>
</dbReference>
<dbReference type="Gene3D" id="2.170.130.10">
    <property type="entry name" value="TonB-dependent receptor, plug domain"/>
    <property type="match status" value="1"/>
</dbReference>
<protein>
    <submittedName>
        <fullName evidence="11">Outer membrane receptor proteins, mostly Fe transport</fullName>
    </submittedName>
</protein>
<dbReference type="PANTHER" id="PTHR30069:SF29">
    <property type="entry name" value="HEMOGLOBIN AND HEMOGLOBIN-HAPTOGLOBIN-BINDING PROTEIN 1-RELATED"/>
    <property type="match status" value="1"/>
</dbReference>
<dbReference type="PROSITE" id="PS00018">
    <property type="entry name" value="EF_HAND_1"/>
    <property type="match status" value="1"/>
</dbReference>
<dbReference type="Proteomes" id="UP000095541">
    <property type="component" value="Unassembled WGS sequence"/>
</dbReference>
<evidence type="ECO:0000256" key="2">
    <source>
        <dbReference type="ARBA" id="ARBA00022448"/>
    </source>
</evidence>
<dbReference type="EMBL" id="CZBI01000001">
    <property type="protein sequence ID" value="CUP55003.1"/>
    <property type="molecule type" value="Genomic_DNA"/>
</dbReference>
<keyword evidence="2 8" id="KW-0813">Transport</keyword>
<evidence type="ECO:0000259" key="10">
    <source>
        <dbReference type="Pfam" id="PF07715"/>
    </source>
</evidence>
<dbReference type="Gene3D" id="2.40.170.20">
    <property type="entry name" value="TonB-dependent receptor, beta-barrel domain"/>
    <property type="match status" value="1"/>
</dbReference>
<evidence type="ECO:0000256" key="1">
    <source>
        <dbReference type="ARBA" id="ARBA00004571"/>
    </source>
</evidence>
<keyword evidence="3 8" id="KW-1134">Transmembrane beta strand</keyword>
<evidence type="ECO:0000256" key="3">
    <source>
        <dbReference type="ARBA" id="ARBA00022452"/>
    </source>
</evidence>
<evidence type="ECO:0000313" key="11">
    <source>
        <dbReference type="EMBL" id="CUP55003.1"/>
    </source>
</evidence>
<keyword evidence="11" id="KW-0675">Receptor</keyword>